<dbReference type="Pfam" id="PF18766">
    <property type="entry name" value="SWI2_SNF2"/>
    <property type="match status" value="1"/>
</dbReference>
<dbReference type="InterPro" id="IPR040980">
    <property type="entry name" value="SWI2_SNF2"/>
</dbReference>
<reference evidence="3 4" key="1">
    <citation type="submission" date="2016-03" db="EMBL/GenBank/DDBJ databases">
        <authorList>
            <person name="Heylen K."/>
            <person name="De Vos P."/>
            <person name="Vekeman B."/>
        </authorList>
    </citation>
    <scope>NUCLEOTIDE SEQUENCE [LARGE SCALE GENOMIC DNA]</scope>
    <source>
        <strain evidence="3 4">R-49807</strain>
    </source>
</reference>
<evidence type="ECO:0000256" key="1">
    <source>
        <dbReference type="SAM" id="MobiDB-lite"/>
    </source>
</evidence>
<dbReference type="Gene3D" id="3.40.50.300">
    <property type="entry name" value="P-loop containing nucleotide triphosphate hydrolases"/>
    <property type="match status" value="2"/>
</dbReference>
<sequence>MVSKTTEKELEIAIEKQLTGTCLEAQKGVAEVGDLPFSPNHGYQLGLPQDFNARYAIDSKRFWAFLEHTQHEELEKLQKHGGDWQLKVLERFDKLIKKYGLLHLLKKGLSVDDATLHLMYPAPLVSSSDKVKQNFADNIFSSTRQVRYSLSNTLEEIDLVLFINGLPFATLELKNPWTGQTARYHGQKQYREDRDINQPLLQFGRCLVHMAVDTDEIYMTTKLAGPHTFFLPFNKGHNHGAGNPPNPNGHKSAYLWQAVFSKESVANIIQHFVRLDGSSKEPLDKRNLFFPRYHQLDVVRKLVAHASQNGVGQTYLIQHSAGSGKSNSITWAAYQLIEAYPASLDTPGVVDLEKPLFDSVIVVTDRRLLDKQLRDNIKDFSEVKNIVAPAFKSSELKSALEQGKKIIITTIQKFPFIIDGIADLSDKRFAVIIDEAHSSQSGSAHDNMNRAMGKSEQAEEELDVQDKILQAMQSRKMRGNASYLAFTATPKNTTLEKFGVKQPDGSFEPFHLYSMKQAIEEGFILDVLANYTTYKSYYEIQKSIADNPLFDSAKAQKKLRAYVERHQQTIAVKAEIMLDHFIPQVVNSKKLKGKAKGMVITQNIEAAIRYHRAISQLLKDRGNPFKVAIAFSGTKEVDGIEYSEAQINGFAENETRDYFDKDEYRLLIVANKYLTGFDQPKLCAMYVDKKLQGVLAVQALSRLNRAAPRWGKKTEDLFILDFFNSVDDIKTAFDPFYTATRLSEATDVNVLHELKDALDEVAVYEWFEVEQFVELYFSNADAQQLSPLIDTAADRFNQELALDKLAKADFKIKAKQFVKIYGQMAAIIPYEIVVWEKLFWFLKFLIPKLIVKDPNADQIDELLESVDLSSYGLERVKLNHSIGLDASETELEPQNPNLRGTHGGGEEHDPLDEIIRSFNERWFQGWGATPEEQRIKFINIADGIKAHPDFQEKYQNNPDVHTRILAFEKIFEDVILKNRRNELELYKLLANDPAFKAAMQQSLRQMVA</sequence>
<dbReference type="Gene3D" id="3.90.1570.50">
    <property type="match status" value="1"/>
</dbReference>
<evidence type="ECO:0000259" key="2">
    <source>
        <dbReference type="PROSITE" id="PS51192"/>
    </source>
</evidence>
<dbReference type="InterPro" id="IPR014001">
    <property type="entry name" value="Helicase_ATP-bd"/>
</dbReference>
<dbReference type="GO" id="GO:0004386">
    <property type="term" value="F:helicase activity"/>
    <property type="evidence" value="ECO:0007669"/>
    <property type="project" value="UniProtKB-KW"/>
</dbReference>
<protein>
    <submittedName>
        <fullName evidence="3">DEAD/DEAH box helicase</fullName>
    </submittedName>
</protein>
<feature type="region of interest" description="Disordered" evidence="1">
    <location>
        <begin position="440"/>
        <end position="459"/>
    </location>
</feature>
<dbReference type="Pfam" id="PF22679">
    <property type="entry name" value="T1R_D3-like"/>
    <property type="match status" value="1"/>
</dbReference>
<gene>
    <name evidence="3" type="ORF">A1356_07840</name>
</gene>
<dbReference type="InterPro" id="IPR007409">
    <property type="entry name" value="Restrct_endonuc_type1_HsdR_N"/>
</dbReference>
<dbReference type="GO" id="GO:0009307">
    <property type="term" value="P:DNA restriction-modification system"/>
    <property type="evidence" value="ECO:0007669"/>
    <property type="project" value="UniProtKB-KW"/>
</dbReference>
<dbReference type="RefSeq" id="WP_064025886.1">
    <property type="nucleotide sequence ID" value="NZ_LUUL01000061.1"/>
</dbReference>
<name>A0AA91I627_9GAMM</name>
<keyword evidence="3" id="KW-0067">ATP-binding</keyword>
<evidence type="ECO:0000313" key="3">
    <source>
        <dbReference type="EMBL" id="OAI27885.1"/>
    </source>
</evidence>
<proteinExistence type="predicted"/>
<keyword evidence="3" id="KW-0347">Helicase</keyword>
<dbReference type="Proteomes" id="UP000077734">
    <property type="component" value="Unassembled WGS sequence"/>
</dbReference>
<feature type="domain" description="Helicase ATP-binding" evidence="2">
    <location>
        <begin position="306"/>
        <end position="508"/>
    </location>
</feature>
<dbReference type="PROSITE" id="PS51192">
    <property type="entry name" value="HELICASE_ATP_BIND_1"/>
    <property type="match status" value="1"/>
</dbReference>
<organism evidence="3 4">
    <name type="scientific">Methylomonas koyamae</name>
    <dbReference type="NCBI Taxonomy" id="702114"/>
    <lineage>
        <taxon>Bacteria</taxon>
        <taxon>Pseudomonadati</taxon>
        <taxon>Pseudomonadota</taxon>
        <taxon>Gammaproteobacteria</taxon>
        <taxon>Methylococcales</taxon>
        <taxon>Methylococcaceae</taxon>
        <taxon>Methylomonas</taxon>
    </lineage>
</organism>
<dbReference type="GO" id="GO:0005524">
    <property type="term" value="F:ATP binding"/>
    <property type="evidence" value="ECO:0007669"/>
    <property type="project" value="UniProtKB-KW"/>
</dbReference>
<dbReference type="SUPFAM" id="SSF52540">
    <property type="entry name" value="P-loop containing nucleoside triphosphate hydrolases"/>
    <property type="match status" value="1"/>
</dbReference>
<accession>A0AA91I627</accession>
<dbReference type="SMART" id="SM00487">
    <property type="entry name" value="DEXDc"/>
    <property type="match status" value="1"/>
</dbReference>
<dbReference type="InterPro" id="IPR055180">
    <property type="entry name" value="HsdR_RecA-like_helicase_dom_2"/>
</dbReference>
<dbReference type="AlphaFoldDB" id="A0AA91I627"/>
<keyword evidence="3" id="KW-0378">Hydrolase</keyword>
<dbReference type="GO" id="GO:0003677">
    <property type="term" value="F:DNA binding"/>
    <property type="evidence" value="ECO:0007669"/>
    <property type="project" value="UniProtKB-KW"/>
</dbReference>
<keyword evidence="3" id="KW-0547">Nucleotide-binding</keyword>
<dbReference type="InterPro" id="IPR027417">
    <property type="entry name" value="P-loop_NTPase"/>
</dbReference>
<dbReference type="PANTHER" id="PTHR42927">
    <property type="entry name" value="HELICASE SUPERFAMILY 1 AND 2 DOMAIN-CONTAINING PROTEIN"/>
    <property type="match status" value="1"/>
</dbReference>
<dbReference type="REBASE" id="164921">
    <property type="entry name" value="Mko49807ORF7870P"/>
</dbReference>
<dbReference type="EMBL" id="LUUL01000061">
    <property type="protein sequence ID" value="OAI27885.1"/>
    <property type="molecule type" value="Genomic_DNA"/>
</dbReference>
<keyword evidence="4" id="KW-1185">Reference proteome</keyword>
<dbReference type="Pfam" id="PF04313">
    <property type="entry name" value="HSDR_N"/>
    <property type="match status" value="1"/>
</dbReference>
<comment type="caution">
    <text evidence="3">The sequence shown here is derived from an EMBL/GenBank/DDBJ whole genome shotgun (WGS) entry which is preliminary data.</text>
</comment>
<dbReference type="GO" id="GO:0009035">
    <property type="term" value="F:type I site-specific deoxyribonuclease activity"/>
    <property type="evidence" value="ECO:0007669"/>
    <property type="project" value="UniProtKB-EC"/>
</dbReference>
<evidence type="ECO:0000313" key="4">
    <source>
        <dbReference type="Proteomes" id="UP000077734"/>
    </source>
</evidence>
<dbReference type="PANTHER" id="PTHR42927:SF1">
    <property type="entry name" value="HELICASE SUPERFAMILY 1 AND 2 DOMAIN-CONTAINING PROTEIN"/>
    <property type="match status" value="1"/>
</dbReference>